<reference evidence="3 4" key="1">
    <citation type="submission" date="2016-10" db="EMBL/GenBank/DDBJ databases">
        <authorList>
            <person name="de Groot N.N."/>
        </authorList>
    </citation>
    <scope>NUCLEOTIDE SEQUENCE [LARGE SCALE GENOMIC DNA]</scope>
    <source>
        <strain evidence="3 4">DSM 2784</strain>
    </source>
</reference>
<dbReference type="SUPFAM" id="SSF53335">
    <property type="entry name" value="S-adenosyl-L-methionine-dependent methyltransferases"/>
    <property type="match status" value="1"/>
</dbReference>
<dbReference type="Pfam" id="PF08241">
    <property type="entry name" value="Methyltransf_11"/>
    <property type="match status" value="1"/>
</dbReference>
<evidence type="ECO:0000256" key="1">
    <source>
        <dbReference type="ARBA" id="ARBA00023125"/>
    </source>
</evidence>
<feature type="domain" description="HTH merR-type" evidence="2">
    <location>
        <begin position="1"/>
        <end position="67"/>
    </location>
</feature>
<dbReference type="InterPro" id="IPR013216">
    <property type="entry name" value="Methyltransf_11"/>
</dbReference>
<evidence type="ECO:0000313" key="3">
    <source>
        <dbReference type="EMBL" id="SCZ76490.1"/>
    </source>
</evidence>
<evidence type="ECO:0000313" key="4">
    <source>
        <dbReference type="Proteomes" id="UP000199208"/>
    </source>
</evidence>
<dbReference type="InterPro" id="IPR029063">
    <property type="entry name" value="SAM-dependent_MTases_sf"/>
</dbReference>
<protein>
    <submittedName>
        <fullName evidence="3">DNA-binding transcriptional regulator, MerR family</fullName>
    </submittedName>
</protein>
<dbReference type="InterPro" id="IPR009061">
    <property type="entry name" value="DNA-bd_dom_put_sf"/>
</dbReference>
<keyword evidence="1 3" id="KW-0238">DNA-binding</keyword>
<dbReference type="Gene3D" id="1.10.1660.10">
    <property type="match status" value="1"/>
</dbReference>
<dbReference type="GO" id="GO:0003700">
    <property type="term" value="F:DNA-binding transcription factor activity"/>
    <property type="evidence" value="ECO:0007669"/>
    <property type="project" value="InterPro"/>
</dbReference>
<keyword evidence="4" id="KW-1185">Reference proteome</keyword>
<dbReference type="STRING" id="1120920.SAMN03080599_00266"/>
<organism evidence="3 4">
    <name type="scientific">Acidaminobacter hydrogenoformans DSM 2784</name>
    <dbReference type="NCBI Taxonomy" id="1120920"/>
    <lineage>
        <taxon>Bacteria</taxon>
        <taxon>Bacillati</taxon>
        <taxon>Bacillota</taxon>
        <taxon>Clostridia</taxon>
        <taxon>Peptostreptococcales</taxon>
        <taxon>Acidaminobacteraceae</taxon>
        <taxon>Acidaminobacter</taxon>
    </lineage>
</organism>
<dbReference type="Proteomes" id="UP000199208">
    <property type="component" value="Unassembled WGS sequence"/>
</dbReference>
<dbReference type="PANTHER" id="PTHR30204:SF96">
    <property type="entry name" value="CHROMOSOME-ANCHORING PROTEIN RACA"/>
    <property type="match status" value="1"/>
</dbReference>
<dbReference type="InterPro" id="IPR047057">
    <property type="entry name" value="MerR_fam"/>
</dbReference>
<dbReference type="AlphaFoldDB" id="A0A1G5RRK7"/>
<dbReference type="OrthoDB" id="1770985at2"/>
<name>A0A1G5RRK7_9FIRM</name>
<dbReference type="Pfam" id="PF13411">
    <property type="entry name" value="MerR_1"/>
    <property type="match status" value="1"/>
</dbReference>
<dbReference type="PROSITE" id="PS50937">
    <property type="entry name" value="HTH_MERR_2"/>
    <property type="match status" value="1"/>
</dbReference>
<dbReference type="Gene3D" id="3.40.50.150">
    <property type="entry name" value="Vaccinia Virus protein VP39"/>
    <property type="match status" value="1"/>
</dbReference>
<sequence length="438" mass="48670">MRIGEFSTRTGVTVDTLRHYMELGLLVVEKRGGQYDFDEHVQKDLERILQLKEMGFSLAEVKRLFQFERLGAMTDYQKDVYYCSLFSERIHAVRLEIEARQKALAALEEATGALVASSEVKGDVPRQAVGLPLEALPLLACRRCGGDLSLHEGEILEGRVLQGKLICSGGCGEAGGLVVEAGIVYVPELWEAQRSEFEVRRKAIEASGNASEVGDGTAGFLEAYLMSTDPAYLDRIYEGLSWVRSRADFTGCRAALELGSGHGFYLRTVYDQLPETMIYVAVDHDPERHRFLKTILEGAAQPRKLVLLCADFQSLPLKADSFDVLMDFTGTSNYSFDNDGFLPDIVNPLMREKARLFGSYIVFERFGINTRIPADRRLWFTEAGVLEGLAGLGYKLNETYRTAVVSQGGVFEDYFEADERVRTVVAVGARGSDEVGCV</sequence>
<dbReference type="RefSeq" id="WP_092589077.1">
    <property type="nucleotide sequence ID" value="NZ_FMWL01000001.1"/>
</dbReference>
<evidence type="ECO:0000259" key="2">
    <source>
        <dbReference type="PROSITE" id="PS50937"/>
    </source>
</evidence>
<dbReference type="InterPro" id="IPR000551">
    <property type="entry name" value="MerR-type_HTH_dom"/>
</dbReference>
<dbReference type="GO" id="GO:0008757">
    <property type="term" value="F:S-adenosylmethionine-dependent methyltransferase activity"/>
    <property type="evidence" value="ECO:0007669"/>
    <property type="project" value="InterPro"/>
</dbReference>
<dbReference type="PANTHER" id="PTHR30204">
    <property type="entry name" value="REDOX-CYCLING DRUG-SENSING TRANSCRIPTIONAL ACTIVATOR SOXR"/>
    <property type="match status" value="1"/>
</dbReference>
<dbReference type="SUPFAM" id="SSF46955">
    <property type="entry name" value="Putative DNA-binding domain"/>
    <property type="match status" value="1"/>
</dbReference>
<dbReference type="EMBL" id="FMWL01000001">
    <property type="protein sequence ID" value="SCZ76490.1"/>
    <property type="molecule type" value="Genomic_DNA"/>
</dbReference>
<dbReference type="SMART" id="SM00422">
    <property type="entry name" value="HTH_MERR"/>
    <property type="match status" value="1"/>
</dbReference>
<proteinExistence type="predicted"/>
<dbReference type="GO" id="GO:0003677">
    <property type="term" value="F:DNA binding"/>
    <property type="evidence" value="ECO:0007669"/>
    <property type="project" value="UniProtKB-KW"/>
</dbReference>
<accession>A0A1G5RRK7</accession>
<gene>
    <name evidence="3" type="ORF">SAMN03080599_00266</name>
</gene>